<comment type="caution">
    <text evidence="1">The sequence shown here is derived from an EMBL/GenBank/DDBJ whole genome shotgun (WGS) entry which is preliminary data.</text>
</comment>
<organism evidence="1 2">
    <name type="scientific">Marinicrinis lubricantis</name>
    <dbReference type="NCBI Taxonomy" id="2086470"/>
    <lineage>
        <taxon>Bacteria</taxon>
        <taxon>Bacillati</taxon>
        <taxon>Bacillota</taxon>
        <taxon>Bacilli</taxon>
        <taxon>Bacillales</taxon>
        <taxon>Paenibacillaceae</taxon>
    </lineage>
</organism>
<keyword evidence="2" id="KW-1185">Reference proteome</keyword>
<name>A0ABW1ITF6_9BACL</name>
<protein>
    <submittedName>
        <fullName evidence="1">Uncharacterized protein</fullName>
    </submittedName>
</protein>
<evidence type="ECO:0000313" key="1">
    <source>
        <dbReference type="EMBL" id="MFC5988384.1"/>
    </source>
</evidence>
<dbReference type="RefSeq" id="WP_379895852.1">
    <property type="nucleotide sequence ID" value="NZ_CBCSCT010000016.1"/>
</dbReference>
<evidence type="ECO:0000313" key="2">
    <source>
        <dbReference type="Proteomes" id="UP001596250"/>
    </source>
</evidence>
<dbReference type="EMBL" id="JBHSQV010000180">
    <property type="protein sequence ID" value="MFC5988384.1"/>
    <property type="molecule type" value="Genomic_DNA"/>
</dbReference>
<dbReference type="Proteomes" id="UP001596250">
    <property type="component" value="Unassembled WGS sequence"/>
</dbReference>
<gene>
    <name evidence="1" type="ORF">ACFPXP_18425</name>
</gene>
<reference evidence="2" key="1">
    <citation type="journal article" date="2019" name="Int. J. Syst. Evol. Microbiol.">
        <title>The Global Catalogue of Microorganisms (GCM) 10K type strain sequencing project: providing services to taxonomists for standard genome sequencing and annotation.</title>
        <authorList>
            <consortium name="The Broad Institute Genomics Platform"/>
            <consortium name="The Broad Institute Genome Sequencing Center for Infectious Disease"/>
            <person name="Wu L."/>
            <person name="Ma J."/>
        </authorList>
    </citation>
    <scope>NUCLEOTIDE SEQUENCE [LARGE SCALE GENOMIC DNA]</scope>
    <source>
        <strain evidence="2">CCM 8749</strain>
    </source>
</reference>
<accession>A0ABW1ITF6</accession>
<sequence>MMDHNFSAADYAVIEQALREAMNRGTDYQAMIQYRDVLTKMQGIPTDFAMNTPAATDGFRYDYDDSAGI</sequence>
<proteinExistence type="predicted"/>